<gene>
    <name evidence="2" type="ORF">KT71_13285</name>
</gene>
<dbReference type="HOGENOM" id="CLU_060272_2_2_6"/>
<reference evidence="2 3" key="1">
    <citation type="journal article" date="2007" name="Proc. Natl. Acad. Sci. U.S.A.">
        <title>Characterization of a marine gammaproteobacterium capable of aerobic anoxygenic photosynthesis.</title>
        <authorList>
            <person name="Fuchs B.M."/>
            <person name="Spring S."/>
            <person name="Teeling H."/>
            <person name="Quast C."/>
            <person name="Wulf J."/>
            <person name="Schattenhofer M."/>
            <person name="Yan S."/>
            <person name="Ferriera S."/>
            <person name="Johnson J."/>
            <person name="Glockner F.O."/>
            <person name="Amann R."/>
        </authorList>
    </citation>
    <scope>NUCLEOTIDE SEQUENCE [LARGE SCALE GENOMIC DNA]</scope>
    <source>
        <strain evidence="2">KT71</strain>
    </source>
</reference>
<proteinExistence type="predicted"/>
<name>A4ACD4_9GAMM</name>
<dbReference type="eggNOG" id="COG3823">
    <property type="taxonomic scope" value="Bacteria"/>
</dbReference>
<dbReference type="AlphaFoldDB" id="A4ACD4"/>
<dbReference type="GO" id="GO:0016603">
    <property type="term" value="F:glutaminyl-peptide cyclotransferase activity"/>
    <property type="evidence" value="ECO:0007669"/>
    <property type="project" value="InterPro"/>
</dbReference>
<dbReference type="InterPro" id="IPR011044">
    <property type="entry name" value="Quino_amine_DH_bsu"/>
</dbReference>
<dbReference type="Pfam" id="PF05096">
    <property type="entry name" value="Glu_cyclase_2"/>
    <property type="match status" value="1"/>
</dbReference>
<keyword evidence="2" id="KW-0808">Transferase</keyword>
<accession>A4ACD4</accession>
<keyword evidence="1" id="KW-0732">Signal</keyword>
<dbReference type="EMBL" id="AAOA02000001">
    <property type="protein sequence ID" value="EAQ96362.1"/>
    <property type="molecule type" value="Genomic_DNA"/>
</dbReference>
<dbReference type="InterPro" id="IPR007788">
    <property type="entry name" value="QCT"/>
</dbReference>
<evidence type="ECO:0000256" key="1">
    <source>
        <dbReference type="SAM" id="SignalP"/>
    </source>
</evidence>
<comment type="caution">
    <text evidence="2">The sequence shown here is derived from an EMBL/GenBank/DDBJ whole genome shotgun (WGS) entry which is preliminary data.</text>
</comment>
<keyword evidence="3" id="KW-1185">Reference proteome</keyword>
<dbReference type="STRING" id="314285.KT71_13285"/>
<dbReference type="Proteomes" id="UP000019205">
    <property type="component" value="Chromosome"/>
</dbReference>
<feature type="chain" id="PRO_5002665864" evidence="1">
    <location>
        <begin position="28"/>
        <end position="266"/>
    </location>
</feature>
<organism evidence="2 3">
    <name type="scientific">Congregibacter litoralis KT71</name>
    <dbReference type="NCBI Taxonomy" id="314285"/>
    <lineage>
        <taxon>Bacteria</taxon>
        <taxon>Pseudomonadati</taxon>
        <taxon>Pseudomonadota</taxon>
        <taxon>Gammaproteobacteria</taxon>
        <taxon>Cellvibrionales</taxon>
        <taxon>Halieaceae</taxon>
        <taxon>Congregibacter</taxon>
    </lineage>
</organism>
<reference evidence="2 3" key="2">
    <citation type="journal article" date="2009" name="PLoS ONE">
        <title>The photosynthetic apparatus and its regulation in the aerobic gammaproteobacterium Congregibacter litoralis gen. nov., sp. nov.</title>
        <authorList>
            <person name="Spring S."/>
            <person name="Lunsdorf H."/>
            <person name="Fuchs B.M."/>
            <person name="Tindall B.J."/>
        </authorList>
    </citation>
    <scope>NUCLEOTIDE SEQUENCE [LARGE SCALE GENOMIC DNA]</scope>
    <source>
        <strain evidence="2">KT71</strain>
    </source>
</reference>
<dbReference type="SUPFAM" id="SSF50969">
    <property type="entry name" value="YVTN repeat-like/Quinoprotein amine dehydrogenase"/>
    <property type="match status" value="1"/>
</dbReference>
<dbReference type="PANTHER" id="PTHR31270:SF1">
    <property type="entry name" value="GLUTAMINYL-PEPTIDE CYCLOTRANSFERASE"/>
    <property type="match status" value="1"/>
</dbReference>
<evidence type="ECO:0000313" key="2">
    <source>
        <dbReference type="EMBL" id="EAQ96362.1"/>
    </source>
</evidence>
<evidence type="ECO:0000313" key="3">
    <source>
        <dbReference type="Proteomes" id="UP000019205"/>
    </source>
</evidence>
<dbReference type="PANTHER" id="PTHR31270">
    <property type="entry name" value="GLUTAMINYL-PEPTIDE CYCLOTRANSFERASE"/>
    <property type="match status" value="1"/>
</dbReference>
<sequence>MNSYLRTVTARAFAGVLAATMALPAVAAPLMRYGYEVLEQLPHPRENFVQGLQILGDTLYVSTGQYGESRLLAYEFPAMKLKQEHALPPALFGEGVTRLEDRIYQLTWRAGQLIEYDAESFKPLATHRISTQGWGLTHNGSELIYSDGSHQLYFLNTDDMRVKRTLAVTLGARPLPRLNELEWIEGEIWANVWQANQLVRIDPETGAVLGIVDLRGLLDPEDREPGTDVLNGIAWDADNRALWVTGKRWPWLYRLKLRAMPAPGGP</sequence>
<protein>
    <submittedName>
        <fullName evidence="2">Glutamine cyclotransferase</fullName>
    </submittedName>
</protein>
<dbReference type="RefSeq" id="WP_008295092.1">
    <property type="nucleotide sequence ID" value="NZ_CM002299.1"/>
</dbReference>
<feature type="signal peptide" evidence="1">
    <location>
        <begin position="1"/>
        <end position="27"/>
    </location>
</feature>